<dbReference type="Gene3D" id="3.90.550.50">
    <property type="match status" value="2"/>
</dbReference>
<dbReference type="FunFam" id="3.90.550.50:FF:000006">
    <property type="entry name" value="Fringe-related protein-like"/>
    <property type="match status" value="1"/>
</dbReference>
<dbReference type="Pfam" id="PF04646">
    <property type="entry name" value="DUF604"/>
    <property type="match status" value="1"/>
</dbReference>
<evidence type="ECO:0000313" key="3">
    <source>
        <dbReference type="EMBL" id="CAB79304.1"/>
    </source>
</evidence>
<evidence type="ECO:0000256" key="1">
    <source>
        <dbReference type="SAM" id="Phobius"/>
    </source>
</evidence>
<keyword evidence="1" id="KW-1133">Transmembrane helix</keyword>
<reference evidence="2" key="2">
    <citation type="submission" date="1998-08" db="EMBL/GenBank/DDBJ databases">
        <authorList>
            <person name="EU Arabidopsis sequencing project"/>
        </authorList>
    </citation>
    <scope>NUCLEOTIDE SEQUENCE</scope>
</reference>
<keyword evidence="1" id="KW-0812">Transmembrane</keyword>
<name>O81745_ARATH</name>
<dbReference type="ExpressionAtlas" id="O81745">
    <property type="expression patterns" value="baseline and differential"/>
</dbReference>
<sequence length="614" mass="70415">MFNTSCFKKKKIFGKVVRTIVPKKPVNENISESETMKKMEETVEPMVALSRPPPFSPFVGPKKFDIGFVFLLTLFIWTRSLQQKITKSILLNHKLQMSNTKIVVVTIIYHLLQQQQTNHCEKNKIWMKGNQKDSSEKPIWDRSSSSTSIPGMWSLTRPGPKLMLVSTSRSCDDSTSFTTVSALSTNVSSNVSSLSTSLASRRRNWEEEEEDTVVDKLTDLNHVVFGIAASSKLWKQRKEYIKIWYKPKRMRGYVWLDKEVKKSLSDDDDEKLLPPVKISGGTASFPYTNKQGQRSALRISRIVSETLRLGPKNVRWFVMGDDDTMYYIGSLSESHLQNIFFSYGMAYGGGGFAISYPLAKALSKMQDRCIQRYPALYGSDDRMQACMAELGVPLTKELGFHQYDVYGNLFGLLAAHPVTPFVSMHHLDVVEPIFPNMTRVRALKKITEPMKLDSAGLLQQSICYDKHKSWTISVSWGYAVQIFRGIFSPREMEMPSRTFLNWYKRADYTAYAFNTRPVSRNPCQKPFVFYMSSTKFDQQLNTTVSEYTIHRVSHPSCRWKMTNPAEINTIVVYKKPDPHLWERVSKISSLLAYDLYVINVMYLIVFVCVLCTVT</sequence>
<dbReference type="PIR" id="T05387">
    <property type="entry name" value="T05387"/>
</dbReference>
<dbReference type="EMBL" id="AL031326">
    <property type="protein sequence ID" value="CAA20470.1"/>
    <property type="molecule type" value="Genomic_DNA"/>
</dbReference>
<evidence type="ECO:0000313" key="2">
    <source>
        <dbReference type="EMBL" id="CAA20470.1"/>
    </source>
</evidence>
<reference evidence="3" key="4">
    <citation type="submission" date="2000-03" db="EMBL/GenBank/DDBJ databases">
        <authorList>
            <person name="Watson M.D."/>
            <person name="Gibbons T."/>
            <person name="Bartley J."/>
            <person name="Mewes H.W."/>
            <person name="Lemcke K."/>
            <person name="Mayer K.F.X."/>
        </authorList>
    </citation>
    <scope>NUCLEOTIDE SEQUENCE</scope>
</reference>
<accession>O81745</accession>
<dbReference type="TAIR" id="AT4G23493"/>
<protein>
    <submittedName>
        <fullName evidence="3">Uncharacterized protein AT4g23490</fullName>
    </submittedName>
    <submittedName>
        <fullName evidence="2">Uncharacterized protein F16G20.190</fullName>
    </submittedName>
</protein>
<feature type="transmembrane region" description="Helical" evidence="1">
    <location>
        <begin position="590"/>
        <end position="613"/>
    </location>
</feature>
<gene>
    <name evidence="2" type="primary">F16G20.190</name>
    <name evidence="3" type="ordered locus">At4g23490</name>
</gene>
<dbReference type="InterPro" id="IPR006740">
    <property type="entry name" value="DUF604"/>
</dbReference>
<proteinExistence type="predicted"/>
<dbReference type="PANTHER" id="PTHR10811">
    <property type="entry name" value="FRINGE-RELATED"/>
    <property type="match status" value="1"/>
</dbReference>
<reference key="3">
    <citation type="journal article" date="1999" name="Nature">
        <title>Sequence and analysis of chromosome 4 of the plant Arabidopsis thaliana.</title>
        <authorList>
            <consortium name="EU"/>
            <consortium name="CSHL and WU Arabidopsis Sequencing Project"/>
            <person name="Mayer K."/>
            <person name="Schuller C."/>
            <person name="Wambutt R."/>
            <person name="Murphy G."/>
            <person name="Volckaert G."/>
            <person name="Pohl T."/>
            <person name="Dusterhoft A."/>
            <person name="Stiekema W."/>
            <person name="Entian K.D."/>
            <person name="Terryn N."/>
            <person name="Harris B."/>
            <person name="Ansorge W."/>
            <person name="Brandt P."/>
            <person name="Grivell L."/>
            <person name="Rieger M."/>
            <person name="Weichselgartner M."/>
            <person name="de Simone V."/>
            <person name="Obermaier B."/>
            <person name="Mache R."/>
            <person name="Muller M."/>
            <person name="Kreis M."/>
            <person name="Delseny M."/>
            <person name="Puigdomenech P."/>
            <person name="Watson M."/>
            <person name="Schmidtheini T."/>
            <person name="Reichert B."/>
            <person name="Portatelle D."/>
            <person name="Perez-Alonso M."/>
            <person name="Boutry M."/>
            <person name="Bancroft I."/>
            <person name="Vos P."/>
            <person name="Hoheisel J."/>
            <person name="Zimmermann W."/>
            <person name="Wedler H."/>
            <person name="Ridley P."/>
            <person name="Langham S.A."/>
            <person name="McCullagh B."/>
            <person name="Bilham L."/>
            <person name="Robben J."/>
            <person name="Van der Schueren J."/>
            <person name="Grymonprez B."/>
            <person name="Chuang Y.J."/>
            <person name="Vandenbussche F."/>
            <person name="Braeken M."/>
            <person name="Weltjens I."/>
            <person name="Voet M."/>
            <person name="Bastiaens I."/>
            <person name="Aert R."/>
            <person name="Defoor E."/>
            <person name="Weitzenegger T."/>
            <person name="Bothe G."/>
            <person name="Ramsperger U."/>
            <person name="Hilbert H."/>
            <person name="Braun M."/>
            <person name="Holzer E."/>
            <person name="Brandt A."/>
            <person name="Peters S."/>
            <person name="van Staveren M."/>
            <person name="Dirske W."/>
            <person name="Mooijman P."/>
            <person name="Klein Lankhorst R."/>
            <person name="Rose M."/>
            <person name="Hauf J."/>
            <person name="Kotter P."/>
            <person name="Berneiser S."/>
            <person name="Hempel S."/>
            <person name="Feldpausch M."/>
            <person name="Lamberth S."/>
            <person name="Van den Daele H."/>
            <person name="De Keyser A."/>
            <person name="Buysshaert C."/>
            <person name="Gielen J."/>
            <person name="Villarroel R."/>
            <person name="De Clercq R."/>
            <person name="Van Montagu M."/>
            <person name="Rogers J."/>
            <person name="Cronin A."/>
            <person name="Quail M."/>
            <person name="Bray-Allen S."/>
            <person name="Clark L."/>
            <person name="Doggett J."/>
            <person name="Hall S."/>
            <person name="Kay M."/>
            <person name="Lennard N."/>
            <person name="McLay K."/>
            <person name="Mayes R."/>
            <person name="Pettett A."/>
            <person name="Rajandream M.A."/>
            <person name="Lyne M."/>
            <person name="Benes V."/>
            <person name="Rechmann S."/>
            <person name="Borkova D."/>
            <person name="Blocker H."/>
            <person name="Scharfe M."/>
            <person name="Grimm M."/>
            <person name="Lohnert T.H."/>
            <person name="Dose S."/>
            <person name="de Haan M."/>
            <person name="Maarse A."/>
            <person name="Schafer M."/>
            <person name="Muller-Auer S."/>
            <person name="Gabel C."/>
            <person name="Fuchs M."/>
            <person name="Fartmann B."/>
            <person name="Granderath K."/>
            <person name="Dauner D."/>
            <person name="Herzl A."/>
            <person name="Neumann S."/>
            <person name="Argiriou A."/>
            <person name="Vitale D."/>
            <person name="Liguori R."/>
            <person name="Piravandi E."/>
            <person name="Massenet O."/>
            <person name="Quigley F."/>
            <person name="Clabauld G."/>
            <person name="Mundlein A."/>
            <person name="Felber R."/>
            <person name="Schnabl S."/>
            <person name="Hiller R."/>
            <person name="Schmidt W."/>
            <person name="Lecharny A."/>
            <person name="Aubourg S."/>
            <person name="Chefdor F."/>
            <person name="Cooke R."/>
            <person name="Berger C."/>
            <person name="Montfort A."/>
            <person name="Casacuberta E."/>
            <person name="Gibbons T."/>
            <person name="Weber N."/>
            <person name="Vandenbol M."/>
            <person name="Bargues M."/>
            <person name="Terol J."/>
            <person name="Torres A."/>
            <person name="Perez-Perez A."/>
            <person name="Purnelle B."/>
            <person name="Bent E."/>
            <person name="Johnson S."/>
            <person name="Tacon D."/>
            <person name="Jesse T."/>
            <person name="Heijnen L."/>
            <person name="Schwarz S."/>
            <person name="Scholler P."/>
            <person name="Heber S."/>
            <person name="Francs P."/>
            <person name="Bielke C."/>
            <person name="Frishman D."/>
            <person name="Haase D."/>
            <person name="Lemcke K."/>
            <person name="Mewes H.W."/>
            <person name="Stocker S."/>
            <person name="Zaccaria P."/>
            <person name="Bevan M."/>
            <person name="Wilson R.K."/>
            <person name="de la Bastide M."/>
            <person name="Habermann K."/>
            <person name="Parnell L."/>
            <person name="Dedhia N."/>
            <person name="Gnoj L."/>
            <person name="Schutz K."/>
            <person name="Huang E."/>
            <person name="Spiegel L."/>
            <person name="Sehkon M."/>
            <person name="Murray J."/>
            <person name="Sheet P."/>
            <person name="Cordes M."/>
            <person name="Abu-Threideh J."/>
            <person name="Stoneking T."/>
            <person name="Kalicki J."/>
            <person name="Graves T."/>
            <person name="Harmon G."/>
            <person name="Edwards J."/>
            <person name="Latreille P."/>
            <person name="Courtney L."/>
            <person name="Cloud J."/>
            <person name="Abbott A."/>
            <person name="Scott K."/>
            <person name="Johnson D."/>
            <person name="Minx P."/>
            <person name="Bentley D."/>
            <person name="Fulton B."/>
            <person name="Miller N."/>
            <person name="Greco T."/>
            <person name="Kemp K."/>
            <person name="Kramer J."/>
            <person name="Fulton L."/>
            <person name="Mardis E."/>
            <person name="Dante M."/>
            <person name="Pepin K."/>
            <person name="Hillier L."/>
            <person name="Nelson J."/>
            <person name="Spieth J."/>
            <person name="Ryan E."/>
            <person name="Andrews S."/>
            <person name="Geisel C."/>
            <person name="Layman D."/>
            <person name="Du H."/>
            <person name="Ali J."/>
            <person name="Berghoff A."/>
            <person name="Jones K."/>
            <person name="Drone K."/>
            <person name="Cotton M."/>
            <person name="Joshu C."/>
            <person name="Antonoiu B."/>
            <person name="Zidanic M."/>
            <person name="Strong C."/>
            <person name="Sun H."/>
            <person name="Lamar B."/>
            <person name="Yordan C."/>
            <person name="Ma P."/>
            <person name="Zhong J."/>
            <person name="Preston R."/>
            <person name="Vil D."/>
            <person name="Shekher M."/>
            <person name="Matero A."/>
            <person name="Shah R."/>
            <person name="Swaby I.K."/>
            <person name="O'Shaughnessy A."/>
            <person name="Rodriguez M."/>
            <person name="Hoffmann J."/>
            <person name="Till S."/>
            <person name="Granat S."/>
            <person name="Shohdy N."/>
            <person name="Hasegawa A."/>
            <person name="Hameed A."/>
            <person name="Lodhi M."/>
            <person name="Johnson A."/>
            <person name="Chen E."/>
            <person name="Marra M."/>
            <person name="Martienssen R."/>
            <person name="McCombie W.R."/>
        </authorList>
    </citation>
    <scope>NUCLEOTIDE SEQUENCE [LARGE SCALE GENOMIC DNA]</scope>
    <source>
        <strain>cv. Columbia</strain>
    </source>
</reference>
<reference evidence="2" key="1">
    <citation type="submission" date="1998-08" db="EMBL/GenBank/DDBJ databases">
        <authorList>
            <person name="Watson M.D."/>
            <person name="Gibbons T."/>
            <person name="Bartley J."/>
            <person name="Bancroft I."/>
            <person name="Mewes H.W."/>
            <person name="Mayer K.F.X."/>
            <person name="Schueller C."/>
            <person name="Bevan M."/>
        </authorList>
    </citation>
    <scope>NUCLEOTIDE SEQUENCE</scope>
</reference>
<dbReference type="AlphaFoldDB" id="O81745"/>
<keyword evidence="1" id="KW-0472">Membrane</keyword>
<organism evidence="2">
    <name type="scientific">Arabidopsis thaliana</name>
    <name type="common">Mouse-ear cress</name>
    <dbReference type="NCBI Taxonomy" id="3702"/>
    <lineage>
        <taxon>Eukaryota</taxon>
        <taxon>Viridiplantae</taxon>
        <taxon>Streptophyta</taxon>
        <taxon>Embryophyta</taxon>
        <taxon>Tracheophyta</taxon>
        <taxon>Spermatophyta</taxon>
        <taxon>Magnoliopsida</taxon>
        <taxon>eudicotyledons</taxon>
        <taxon>Gunneridae</taxon>
        <taxon>Pentapetalae</taxon>
        <taxon>rosids</taxon>
        <taxon>malvids</taxon>
        <taxon>Brassicales</taxon>
        <taxon>Brassicaceae</taxon>
        <taxon>Camelineae</taxon>
        <taxon>Arabidopsis</taxon>
    </lineage>
</organism>
<dbReference type="EMBL" id="AL161559">
    <property type="protein sequence ID" value="CAB79304.1"/>
    <property type="molecule type" value="Genomic_DNA"/>
</dbReference>
<dbReference type="CAZy" id="GT31">
    <property type="family name" value="Glycosyltransferase Family 31"/>
</dbReference>